<dbReference type="Proteomes" id="UP001334732">
    <property type="component" value="Chromosome"/>
</dbReference>
<dbReference type="EMBL" id="CP141769">
    <property type="protein sequence ID" value="WRS38890.1"/>
    <property type="molecule type" value="Genomic_DNA"/>
</dbReference>
<dbReference type="PANTHER" id="PTHR36508:SF1">
    <property type="entry name" value="PROTEIN SLYX"/>
    <property type="match status" value="1"/>
</dbReference>
<keyword evidence="2" id="KW-0175">Coiled coil</keyword>
<evidence type="ECO:0000313" key="3">
    <source>
        <dbReference type="EMBL" id="WRS38890.1"/>
    </source>
</evidence>
<dbReference type="NCBIfam" id="NF003316">
    <property type="entry name" value="PRK04325.1"/>
    <property type="match status" value="1"/>
</dbReference>
<protein>
    <recommendedName>
        <fullName evidence="1">Protein SlyX homolog</fullName>
    </recommendedName>
</protein>
<evidence type="ECO:0000256" key="2">
    <source>
        <dbReference type="SAM" id="Coils"/>
    </source>
</evidence>
<keyword evidence="4" id="KW-1185">Reference proteome</keyword>
<reference evidence="3 4" key="1">
    <citation type="submission" date="2023-12" db="EMBL/GenBank/DDBJ databases">
        <title>Thiobacillus sedimentum sp. nov., a chemolithoautotrophic sulfur-oxidizing bacterium isolated from freshwater sediment.</title>
        <authorList>
            <person name="Luo J."/>
            <person name="Dai C."/>
        </authorList>
    </citation>
    <scope>NUCLEOTIDE SEQUENCE [LARGE SCALE GENOMIC DNA]</scope>
    <source>
        <strain evidence="3 4">SCUT-2</strain>
    </source>
</reference>
<dbReference type="PANTHER" id="PTHR36508">
    <property type="entry name" value="PROTEIN SLYX"/>
    <property type="match status" value="1"/>
</dbReference>
<evidence type="ECO:0000256" key="1">
    <source>
        <dbReference type="HAMAP-Rule" id="MF_00715"/>
    </source>
</evidence>
<gene>
    <name evidence="1" type="primary">slyX</name>
    <name evidence="3" type="ORF">VA613_12905</name>
</gene>
<comment type="similarity">
    <text evidence="1">Belongs to the SlyX family.</text>
</comment>
<name>A0ABZ1CIW2_9PROT</name>
<organism evidence="3 4">
    <name type="scientific">Thiobacillus sedimenti</name>
    <dbReference type="NCBI Taxonomy" id="3110231"/>
    <lineage>
        <taxon>Bacteria</taxon>
        <taxon>Pseudomonadati</taxon>
        <taxon>Pseudomonadota</taxon>
        <taxon>Betaproteobacteria</taxon>
        <taxon>Nitrosomonadales</taxon>
        <taxon>Thiobacillaceae</taxon>
        <taxon>Thiobacillus</taxon>
    </lineage>
</organism>
<dbReference type="HAMAP" id="MF_00715">
    <property type="entry name" value="SlyX"/>
    <property type="match status" value="1"/>
</dbReference>
<dbReference type="RefSeq" id="WP_324779422.1">
    <property type="nucleotide sequence ID" value="NZ_CP141769.1"/>
</dbReference>
<sequence length="67" mass="7966">MNEARLVELETKLAFAEDLLDTLNQTVVRQQAQIDLLQEQLRLLHRQLQDMRPDDARTLRDEIPPHY</sequence>
<proteinExistence type="inferred from homology"/>
<accession>A0ABZ1CIW2</accession>
<dbReference type="InterPro" id="IPR007236">
    <property type="entry name" value="SlyX"/>
</dbReference>
<dbReference type="Pfam" id="PF04102">
    <property type="entry name" value="SlyX"/>
    <property type="match status" value="1"/>
</dbReference>
<dbReference type="Gene3D" id="1.20.5.300">
    <property type="match status" value="1"/>
</dbReference>
<feature type="coiled-coil region" evidence="2">
    <location>
        <begin position="6"/>
        <end position="47"/>
    </location>
</feature>
<evidence type="ECO:0000313" key="4">
    <source>
        <dbReference type="Proteomes" id="UP001334732"/>
    </source>
</evidence>